<evidence type="ECO:0000256" key="1">
    <source>
        <dbReference type="SAM" id="SignalP"/>
    </source>
</evidence>
<protein>
    <submittedName>
        <fullName evidence="2">ABC transporter substrate-binding protein</fullName>
    </submittedName>
</protein>
<name>A0A9D1R0G5_9BACT</name>
<feature type="chain" id="PRO_5038410626" evidence="1">
    <location>
        <begin position="24"/>
        <end position="354"/>
    </location>
</feature>
<comment type="caution">
    <text evidence="2">The sequence shown here is derived from an EMBL/GenBank/DDBJ whole genome shotgun (WGS) entry which is preliminary data.</text>
</comment>
<dbReference type="PANTHER" id="PTHR30024">
    <property type="entry name" value="ALIPHATIC SULFONATES-BINDING PROTEIN-RELATED"/>
    <property type="match status" value="1"/>
</dbReference>
<sequence>MRCKQVLAGLLLAALTWCLPAVAAEPVPMRTAWLGEHETFAVWYAKQKGWDKEEGLDLILLHFDSGKSVVEGMLAYKWAVAGCGAVPALTAALSDRLDIIAVANDESAANALYVRPDSPILKVKGAMPGYPEVYGDADSVRGKTIVCTKGTSAHYLMASWLKVLGLTEKDVKIKYMEPTPALGGFVSGLGDVVALWAPLTYEAANKGFKPAALSSDCGVSQPVVLVANREFAQKNPHQIEAFLKMYLRALKVIHETAPEELAPDYVRFYEEWTKRTLTTEEAVQDLKSHPVFSLDEQLALFDTSNGRSQLQNWLLNIADFYTGVGTIRPSERQRLERLNEVTDVYLKAVRKSMK</sequence>
<dbReference type="EMBL" id="DXGI01000324">
    <property type="protein sequence ID" value="HIW79188.1"/>
    <property type="molecule type" value="Genomic_DNA"/>
</dbReference>
<accession>A0A9D1R0G5</accession>
<evidence type="ECO:0000313" key="3">
    <source>
        <dbReference type="Proteomes" id="UP000824264"/>
    </source>
</evidence>
<dbReference type="Gene3D" id="3.40.190.10">
    <property type="entry name" value="Periplasmic binding protein-like II"/>
    <property type="match status" value="3"/>
</dbReference>
<dbReference type="SUPFAM" id="SSF53850">
    <property type="entry name" value="Periplasmic binding protein-like II"/>
    <property type="match status" value="1"/>
</dbReference>
<dbReference type="Pfam" id="PF13379">
    <property type="entry name" value="NMT1_2"/>
    <property type="match status" value="1"/>
</dbReference>
<reference evidence="2" key="1">
    <citation type="journal article" date="2021" name="PeerJ">
        <title>Extensive microbial diversity within the chicken gut microbiome revealed by metagenomics and culture.</title>
        <authorList>
            <person name="Gilroy R."/>
            <person name="Ravi A."/>
            <person name="Getino M."/>
            <person name="Pursley I."/>
            <person name="Horton D.L."/>
            <person name="Alikhan N.F."/>
            <person name="Baker D."/>
            <person name="Gharbi K."/>
            <person name="Hall N."/>
            <person name="Watson M."/>
            <person name="Adriaenssens E.M."/>
            <person name="Foster-Nyarko E."/>
            <person name="Jarju S."/>
            <person name="Secka A."/>
            <person name="Antonio M."/>
            <person name="Oren A."/>
            <person name="Chaudhuri R.R."/>
            <person name="La Ragione R."/>
            <person name="Hildebrand F."/>
            <person name="Pallen M.J."/>
        </authorList>
    </citation>
    <scope>NUCLEOTIDE SEQUENCE</scope>
    <source>
        <strain evidence="2">ChiSxjej5B17-1746</strain>
    </source>
</reference>
<keyword evidence="1" id="KW-0732">Signal</keyword>
<gene>
    <name evidence="2" type="ORF">H9874_08605</name>
</gene>
<dbReference type="Proteomes" id="UP000824264">
    <property type="component" value="Unassembled WGS sequence"/>
</dbReference>
<evidence type="ECO:0000313" key="2">
    <source>
        <dbReference type="EMBL" id="HIW79188.1"/>
    </source>
</evidence>
<organism evidence="2 3">
    <name type="scientific">Candidatus Bilophila faecipullorum</name>
    <dbReference type="NCBI Taxonomy" id="2838482"/>
    <lineage>
        <taxon>Bacteria</taxon>
        <taxon>Pseudomonadati</taxon>
        <taxon>Thermodesulfobacteriota</taxon>
        <taxon>Desulfovibrionia</taxon>
        <taxon>Desulfovibrionales</taxon>
        <taxon>Desulfovibrionaceae</taxon>
        <taxon>Bilophila</taxon>
    </lineage>
</organism>
<feature type="signal peptide" evidence="1">
    <location>
        <begin position="1"/>
        <end position="23"/>
    </location>
</feature>
<dbReference type="AlphaFoldDB" id="A0A9D1R0G5"/>
<proteinExistence type="predicted"/>
<reference evidence="2" key="2">
    <citation type="submission" date="2021-04" db="EMBL/GenBank/DDBJ databases">
        <authorList>
            <person name="Gilroy R."/>
        </authorList>
    </citation>
    <scope>NUCLEOTIDE SEQUENCE</scope>
    <source>
        <strain evidence="2">ChiSxjej5B17-1746</strain>
    </source>
</reference>